<organism evidence="1">
    <name type="scientific">marine sediment metagenome</name>
    <dbReference type="NCBI Taxonomy" id="412755"/>
    <lineage>
        <taxon>unclassified sequences</taxon>
        <taxon>metagenomes</taxon>
        <taxon>ecological metagenomes</taxon>
    </lineage>
</organism>
<dbReference type="EMBL" id="BART01017829">
    <property type="protein sequence ID" value="GAG82511.1"/>
    <property type="molecule type" value="Genomic_DNA"/>
</dbReference>
<accession>X1CE75</accession>
<feature type="non-terminal residue" evidence="1">
    <location>
        <position position="65"/>
    </location>
</feature>
<comment type="caution">
    <text evidence="1">The sequence shown here is derived from an EMBL/GenBank/DDBJ whole genome shotgun (WGS) entry which is preliminary data.</text>
</comment>
<protein>
    <submittedName>
        <fullName evidence="1">Uncharacterized protein</fullName>
    </submittedName>
</protein>
<name>X1CE75_9ZZZZ</name>
<proteinExistence type="predicted"/>
<gene>
    <name evidence="1" type="ORF">S01H4_33809</name>
</gene>
<dbReference type="AlphaFoldDB" id="X1CE75"/>
<evidence type="ECO:0000313" key="1">
    <source>
        <dbReference type="EMBL" id="GAG82511.1"/>
    </source>
</evidence>
<sequence>MSGYLQDYYGYELIIDYLENHQNYFGFFAFYGIHDKEYKNRIINRIKNMDNAHFFTDLSPQQFNW</sequence>
<reference evidence="1" key="1">
    <citation type="journal article" date="2014" name="Front. Microbiol.">
        <title>High frequency of phylogenetically diverse reductive dehalogenase-homologous genes in deep subseafloor sedimentary metagenomes.</title>
        <authorList>
            <person name="Kawai M."/>
            <person name="Futagami T."/>
            <person name="Toyoda A."/>
            <person name="Takaki Y."/>
            <person name="Nishi S."/>
            <person name="Hori S."/>
            <person name="Arai W."/>
            <person name="Tsubouchi T."/>
            <person name="Morono Y."/>
            <person name="Uchiyama I."/>
            <person name="Ito T."/>
            <person name="Fujiyama A."/>
            <person name="Inagaki F."/>
            <person name="Takami H."/>
        </authorList>
    </citation>
    <scope>NUCLEOTIDE SEQUENCE</scope>
    <source>
        <strain evidence="1">Expedition CK06-06</strain>
    </source>
</reference>